<dbReference type="AlphaFoldDB" id="A0A8J6BYL3"/>
<proteinExistence type="predicted"/>
<gene>
    <name evidence="1" type="ORF">GUJ93_ZPchr0013g33996</name>
</gene>
<accession>A0A8J6BYL3</accession>
<evidence type="ECO:0000313" key="2">
    <source>
        <dbReference type="Proteomes" id="UP000729402"/>
    </source>
</evidence>
<dbReference type="Proteomes" id="UP000729402">
    <property type="component" value="Unassembled WGS sequence"/>
</dbReference>
<reference evidence="1" key="1">
    <citation type="journal article" date="2021" name="bioRxiv">
        <title>Whole Genome Assembly and Annotation of Northern Wild Rice, Zizania palustris L., Supports a Whole Genome Duplication in the Zizania Genus.</title>
        <authorList>
            <person name="Haas M."/>
            <person name="Kono T."/>
            <person name="Macchietto M."/>
            <person name="Millas R."/>
            <person name="McGilp L."/>
            <person name="Shao M."/>
            <person name="Duquette J."/>
            <person name="Hirsch C.N."/>
            <person name="Kimball J."/>
        </authorList>
    </citation>
    <scope>NUCLEOTIDE SEQUENCE</scope>
    <source>
        <tissue evidence="1">Fresh leaf tissue</tissue>
    </source>
</reference>
<name>A0A8J6BYL3_ZIZPA</name>
<organism evidence="1 2">
    <name type="scientific">Zizania palustris</name>
    <name type="common">Northern wild rice</name>
    <dbReference type="NCBI Taxonomy" id="103762"/>
    <lineage>
        <taxon>Eukaryota</taxon>
        <taxon>Viridiplantae</taxon>
        <taxon>Streptophyta</taxon>
        <taxon>Embryophyta</taxon>
        <taxon>Tracheophyta</taxon>
        <taxon>Spermatophyta</taxon>
        <taxon>Magnoliopsida</taxon>
        <taxon>Liliopsida</taxon>
        <taxon>Poales</taxon>
        <taxon>Poaceae</taxon>
        <taxon>BOP clade</taxon>
        <taxon>Oryzoideae</taxon>
        <taxon>Oryzeae</taxon>
        <taxon>Zizaniinae</taxon>
        <taxon>Zizania</taxon>
    </lineage>
</organism>
<dbReference type="EMBL" id="JAAALK010000079">
    <property type="protein sequence ID" value="KAG8097361.1"/>
    <property type="molecule type" value="Genomic_DNA"/>
</dbReference>
<comment type="caution">
    <text evidence="1">The sequence shown here is derived from an EMBL/GenBank/DDBJ whole genome shotgun (WGS) entry which is preliminary data.</text>
</comment>
<evidence type="ECO:0000313" key="1">
    <source>
        <dbReference type="EMBL" id="KAG8097361.1"/>
    </source>
</evidence>
<keyword evidence="2" id="KW-1185">Reference proteome</keyword>
<reference evidence="1" key="2">
    <citation type="submission" date="2021-02" db="EMBL/GenBank/DDBJ databases">
        <authorList>
            <person name="Kimball J.A."/>
            <person name="Haas M.W."/>
            <person name="Macchietto M."/>
            <person name="Kono T."/>
            <person name="Duquette J."/>
            <person name="Shao M."/>
        </authorList>
    </citation>
    <scope>NUCLEOTIDE SEQUENCE</scope>
    <source>
        <tissue evidence="1">Fresh leaf tissue</tissue>
    </source>
</reference>
<protein>
    <submittedName>
        <fullName evidence="1">Uncharacterized protein</fullName>
    </submittedName>
</protein>
<dbReference type="OrthoDB" id="5852896at2759"/>
<sequence length="136" mass="15374">MAYDASSVRIASGKAEDQLDEGKTMCKVTVKMTLVRRIERAVNPDITRLLNESDVSLGRSEDEGLEEDFVLMGNRAEVGEEANDEEQEVVDGVFLSDVEEDEELEDDEDEPKERVHRLLDGQFDLVSFFYLVILSV</sequence>